<evidence type="ECO:0000256" key="2">
    <source>
        <dbReference type="ARBA" id="ARBA00004496"/>
    </source>
</evidence>
<feature type="domain" description="CCR4-Not complex component Not N-terminal" evidence="11">
    <location>
        <begin position="5"/>
        <end position="224"/>
    </location>
</feature>
<evidence type="ECO:0000256" key="9">
    <source>
        <dbReference type="ARBA" id="ARBA00023242"/>
    </source>
</evidence>
<name>A0A1R2AZ55_9CILI</name>
<accession>A0A1R2AZ55</accession>
<evidence type="ECO:0008006" key="15">
    <source>
        <dbReference type="Google" id="ProtNLM"/>
    </source>
</evidence>
<protein>
    <recommendedName>
        <fullName evidence="15">NOT2/NOT3/NOT5 C-terminal domain-containing protein</fullName>
    </recommendedName>
</protein>
<dbReference type="GO" id="GO:0005634">
    <property type="term" value="C:nucleus"/>
    <property type="evidence" value="ECO:0007669"/>
    <property type="project" value="UniProtKB-SubCell"/>
</dbReference>
<reference evidence="13 14" key="1">
    <citation type="submission" date="2016-11" db="EMBL/GenBank/DDBJ databases">
        <title>The macronuclear genome of Stentor coeruleus: a giant cell with tiny introns.</title>
        <authorList>
            <person name="Slabodnick M."/>
            <person name="Ruby J.G."/>
            <person name="Reiff S.B."/>
            <person name="Swart E.C."/>
            <person name="Gosai S."/>
            <person name="Prabakaran S."/>
            <person name="Witkowska E."/>
            <person name="Larue G.E."/>
            <person name="Fisher S."/>
            <person name="Freeman R.M."/>
            <person name="Gunawardena J."/>
            <person name="Chu W."/>
            <person name="Stover N.A."/>
            <person name="Gregory B.D."/>
            <person name="Nowacki M."/>
            <person name="Derisi J."/>
            <person name="Roy S.W."/>
            <person name="Marshall W.F."/>
            <person name="Sood P."/>
        </authorList>
    </citation>
    <scope>NUCLEOTIDE SEQUENCE [LARGE SCALE GENOMIC DNA]</scope>
    <source>
        <strain evidence="13">WM001</strain>
    </source>
</reference>
<sequence>MAKVRQQQQELEKKLAQVDEGYSNFNQIIKKINSAVNQTQKERFEGELKKEIKKLQRTRESLRNYESQDPRNKSRITEARKKIEELMETHKQLEKESKTKAFSKEGLLIAPKVDPIEEEREELREMIKALQGAFQDKINIREAELEKSRGSKLRAGITEDIGKQIKNLRYHFEKLEQVLRFVENNPATLEQIWPLTDKLDSYLKTEDTSDFESELEQRYKELSLPTNRIFANFPALNEEDIEAQRKIVAKKPETKAVPSVPEKNNPKPVEKGWNTKEALMKIAGKTEKVFEDLPDDEQEVEKIDTEWSKKQVEIAFNYPLRNEERVKSSLQMVLTPYTGHPSFPKKPMISHVLFKKFELDTLFFIFYHQHGTYQQFLAAKELKAKGWIYHKKFQTWFQRSGDPKLTAQDREKGTFLYFDYETSWSQRRKADFEFEYSFLENDLL</sequence>
<dbReference type="GO" id="GO:0006355">
    <property type="term" value="P:regulation of DNA-templated transcription"/>
    <property type="evidence" value="ECO:0007669"/>
    <property type="project" value="InterPro"/>
</dbReference>
<evidence type="ECO:0000256" key="4">
    <source>
        <dbReference type="ARBA" id="ARBA00022490"/>
    </source>
</evidence>
<dbReference type="OrthoDB" id="293823at2759"/>
<dbReference type="InterPro" id="IPR040168">
    <property type="entry name" value="Not2/3/5"/>
</dbReference>
<keyword evidence="9" id="KW-0539">Nucleus</keyword>
<proteinExistence type="inferred from homology"/>
<evidence type="ECO:0000313" key="13">
    <source>
        <dbReference type="EMBL" id="OMJ69660.1"/>
    </source>
</evidence>
<dbReference type="GO" id="GO:0030015">
    <property type="term" value="C:CCR4-NOT core complex"/>
    <property type="evidence" value="ECO:0007669"/>
    <property type="project" value="InterPro"/>
</dbReference>
<dbReference type="EMBL" id="MPUH01001172">
    <property type="protein sequence ID" value="OMJ69660.1"/>
    <property type="molecule type" value="Genomic_DNA"/>
</dbReference>
<evidence type="ECO:0000256" key="3">
    <source>
        <dbReference type="ARBA" id="ARBA00007682"/>
    </source>
</evidence>
<evidence type="ECO:0000259" key="11">
    <source>
        <dbReference type="Pfam" id="PF04065"/>
    </source>
</evidence>
<evidence type="ECO:0000256" key="5">
    <source>
        <dbReference type="ARBA" id="ARBA00022491"/>
    </source>
</evidence>
<evidence type="ECO:0000256" key="6">
    <source>
        <dbReference type="ARBA" id="ARBA00022553"/>
    </source>
</evidence>
<dbReference type="Proteomes" id="UP000187209">
    <property type="component" value="Unassembled WGS sequence"/>
</dbReference>
<dbReference type="PANTHER" id="PTHR23326">
    <property type="entry name" value="CCR4 NOT-RELATED"/>
    <property type="match status" value="1"/>
</dbReference>
<evidence type="ECO:0000259" key="12">
    <source>
        <dbReference type="Pfam" id="PF04153"/>
    </source>
</evidence>
<keyword evidence="10" id="KW-0175">Coiled coil</keyword>
<dbReference type="InterPro" id="IPR012270">
    <property type="entry name" value="CCR4-NOT_su3/5"/>
</dbReference>
<organism evidence="13 14">
    <name type="scientific">Stentor coeruleus</name>
    <dbReference type="NCBI Taxonomy" id="5963"/>
    <lineage>
        <taxon>Eukaryota</taxon>
        <taxon>Sar</taxon>
        <taxon>Alveolata</taxon>
        <taxon>Ciliophora</taxon>
        <taxon>Postciliodesmatophora</taxon>
        <taxon>Heterotrichea</taxon>
        <taxon>Heterotrichida</taxon>
        <taxon>Stentoridae</taxon>
        <taxon>Stentor</taxon>
    </lineage>
</organism>
<dbReference type="Pfam" id="PF04065">
    <property type="entry name" value="Not3"/>
    <property type="match status" value="1"/>
</dbReference>
<feature type="coiled-coil region" evidence="10">
    <location>
        <begin position="1"/>
        <end position="136"/>
    </location>
</feature>
<comment type="similarity">
    <text evidence="3">Belongs to the CNOT2/3/5 family.</text>
</comment>
<feature type="domain" description="NOT2/NOT3/NOT5 C-terminal" evidence="12">
    <location>
        <begin position="337"/>
        <end position="439"/>
    </location>
</feature>
<dbReference type="Gene3D" id="2.30.30.1020">
    <property type="entry name" value="CCR4-NOT complex subunit 2/3/5, C-terminal domain"/>
    <property type="match status" value="1"/>
</dbReference>
<keyword evidence="8" id="KW-0804">Transcription</keyword>
<keyword evidence="4" id="KW-0963">Cytoplasm</keyword>
<dbReference type="AlphaFoldDB" id="A0A1R2AZ55"/>
<evidence type="ECO:0000256" key="8">
    <source>
        <dbReference type="ARBA" id="ARBA00023163"/>
    </source>
</evidence>
<gene>
    <name evidence="13" type="ORF">SteCoe_32556</name>
</gene>
<dbReference type="GO" id="GO:0005737">
    <property type="term" value="C:cytoplasm"/>
    <property type="evidence" value="ECO:0007669"/>
    <property type="project" value="UniProtKB-SubCell"/>
</dbReference>
<evidence type="ECO:0000256" key="10">
    <source>
        <dbReference type="SAM" id="Coils"/>
    </source>
</evidence>
<keyword evidence="7" id="KW-0805">Transcription regulation</keyword>
<keyword evidence="5" id="KW-0678">Repressor</keyword>
<dbReference type="InterPro" id="IPR007282">
    <property type="entry name" value="NOT2/3/5_C"/>
</dbReference>
<dbReference type="InterPro" id="IPR038635">
    <property type="entry name" value="CCR4-NOT_su2/3/5_C_sf"/>
</dbReference>
<dbReference type="Pfam" id="PF04153">
    <property type="entry name" value="NOT2_3_5_C"/>
    <property type="match status" value="1"/>
</dbReference>
<comment type="subcellular location">
    <subcellularLocation>
        <location evidence="2">Cytoplasm</location>
    </subcellularLocation>
    <subcellularLocation>
        <location evidence="1">Nucleus</location>
    </subcellularLocation>
</comment>
<dbReference type="InterPro" id="IPR007207">
    <property type="entry name" value="Not_N"/>
</dbReference>
<keyword evidence="6" id="KW-0597">Phosphoprotein</keyword>
<dbReference type="PIRSF" id="PIRSF005290">
    <property type="entry name" value="NOT_su_3_5"/>
    <property type="match status" value="1"/>
</dbReference>
<evidence type="ECO:0000256" key="7">
    <source>
        <dbReference type="ARBA" id="ARBA00023015"/>
    </source>
</evidence>
<comment type="caution">
    <text evidence="13">The sequence shown here is derived from an EMBL/GenBank/DDBJ whole genome shotgun (WGS) entry which is preliminary data.</text>
</comment>
<evidence type="ECO:0000313" key="14">
    <source>
        <dbReference type="Proteomes" id="UP000187209"/>
    </source>
</evidence>
<evidence type="ECO:0000256" key="1">
    <source>
        <dbReference type="ARBA" id="ARBA00004123"/>
    </source>
</evidence>
<keyword evidence="14" id="KW-1185">Reference proteome</keyword>